<dbReference type="InterPro" id="IPR033425">
    <property type="entry name" value="MASE3"/>
</dbReference>
<dbReference type="SUPFAM" id="SSF55781">
    <property type="entry name" value="GAF domain-like"/>
    <property type="match status" value="1"/>
</dbReference>
<dbReference type="SUPFAM" id="SSF55785">
    <property type="entry name" value="PYP-like sensor domain (PAS domain)"/>
    <property type="match status" value="2"/>
</dbReference>
<dbReference type="RefSeq" id="WP_143968561.1">
    <property type="nucleotide sequence ID" value="NZ_VJOO01000005.1"/>
</dbReference>
<evidence type="ECO:0000259" key="3">
    <source>
        <dbReference type="PROSITE" id="PS50113"/>
    </source>
</evidence>
<dbReference type="PROSITE" id="PS50883">
    <property type="entry name" value="EAL"/>
    <property type="match status" value="1"/>
</dbReference>
<dbReference type="InterPro" id="IPR000700">
    <property type="entry name" value="PAS-assoc_C"/>
</dbReference>
<dbReference type="SMART" id="SM00267">
    <property type="entry name" value="GGDEF"/>
    <property type="match status" value="1"/>
</dbReference>
<dbReference type="SMART" id="SM00052">
    <property type="entry name" value="EAL"/>
    <property type="match status" value="1"/>
</dbReference>
<feature type="transmembrane region" description="Helical" evidence="1">
    <location>
        <begin position="219"/>
        <end position="240"/>
    </location>
</feature>
<dbReference type="PROSITE" id="PS50113">
    <property type="entry name" value="PAC"/>
    <property type="match status" value="1"/>
</dbReference>
<organism evidence="6 7">
    <name type="scientific">Tepidimonas fonticaldi</name>
    <dbReference type="NCBI Taxonomy" id="1101373"/>
    <lineage>
        <taxon>Bacteria</taxon>
        <taxon>Pseudomonadati</taxon>
        <taxon>Pseudomonadota</taxon>
        <taxon>Betaproteobacteria</taxon>
        <taxon>Burkholderiales</taxon>
        <taxon>Tepidimonas</taxon>
    </lineage>
</organism>
<dbReference type="InterPro" id="IPR043128">
    <property type="entry name" value="Rev_trsase/Diguanyl_cyclase"/>
</dbReference>
<name>A0A554XP65_9BURK</name>
<dbReference type="InterPro" id="IPR000160">
    <property type="entry name" value="GGDEF_dom"/>
</dbReference>
<keyword evidence="1" id="KW-0472">Membrane</keyword>
<dbReference type="Gene3D" id="3.30.450.40">
    <property type="match status" value="1"/>
</dbReference>
<dbReference type="InterPro" id="IPR013656">
    <property type="entry name" value="PAS_4"/>
</dbReference>
<dbReference type="AlphaFoldDB" id="A0A554XP65"/>
<feature type="transmembrane region" description="Helical" evidence="1">
    <location>
        <begin position="149"/>
        <end position="169"/>
    </location>
</feature>
<keyword evidence="1" id="KW-0812">Transmembrane</keyword>
<dbReference type="NCBIfam" id="TIGR00229">
    <property type="entry name" value="sensory_box"/>
    <property type="match status" value="1"/>
</dbReference>
<dbReference type="PANTHER" id="PTHR44757:SF2">
    <property type="entry name" value="BIOFILM ARCHITECTURE MAINTENANCE PROTEIN MBAA"/>
    <property type="match status" value="1"/>
</dbReference>
<dbReference type="Gene3D" id="3.30.70.270">
    <property type="match status" value="1"/>
</dbReference>
<dbReference type="InterPro" id="IPR001633">
    <property type="entry name" value="EAL_dom"/>
</dbReference>
<gene>
    <name evidence="6" type="ORF">Tfont_00918</name>
</gene>
<dbReference type="Proteomes" id="UP000316388">
    <property type="component" value="Unassembled WGS sequence"/>
</dbReference>
<feature type="transmembrane region" description="Helical" evidence="1">
    <location>
        <begin position="117"/>
        <end position="137"/>
    </location>
</feature>
<evidence type="ECO:0000259" key="5">
    <source>
        <dbReference type="PROSITE" id="PS50887"/>
    </source>
</evidence>
<feature type="domain" description="PAC" evidence="3">
    <location>
        <begin position="643"/>
        <end position="697"/>
    </location>
</feature>
<dbReference type="InterPro" id="IPR029016">
    <property type="entry name" value="GAF-like_dom_sf"/>
</dbReference>
<reference evidence="6 7" key="1">
    <citation type="submission" date="2019-07" db="EMBL/GenBank/DDBJ databases">
        <title>Tepidimonas fonticaldi AT-A2 draft genome.</title>
        <authorList>
            <person name="Da Costa M.S."/>
            <person name="Froufe H.J.C."/>
            <person name="Egas C."/>
            <person name="Albuquerque L."/>
        </authorList>
    </citation>
    <scope>NUCLEOTIDE SEQUENCE [LARGE SCALE GENOMIC DNA]</scope>
    <source>
        <strain evidence="6 7">AT-A2</strain>
    </source>
</reference>
<feature type="transmembrane region" description="Helical" evidence="1">
    <location>
        <begin position="79"/>
        <end position="97"/>
    </location>
</feature>
<dbReference type="PANTHER" id="PTHR44757">
    <property type="entry name" value="DIGUANYLATE CYCLASE DGCP"/>
    <property type="match status" value="1"/>
</dbReference>
<dbReference type="NCBIfam" id="TIGR00254">
    <property type="entry name" value="GGDEF"/>
    <property type="match status" value="1"/>
</dbReference>
<dbReference type="CDD" id="cd01949">
    <property type="entry name" value="GGDEF"/>
    <property type="match status" value="1"/>
</dbReference>
<evidence type="ECO:0000259" key="2">
    <source>
        <dbReference type="PROSITE" id="PS50112"/>
    </source>
</evidence>
<sequence>MVTFSIARAPGFRAFVLWLIALLLGVGLAQLLPPPPQAEGLAGYVPLHTLLEMVAVAIAVMIFGITWETHPYRSDGRTLVLGVGFLGVALLDIGHTLSYHGMPDFLTPNTVEKAINFWLAARTLAAGVLLFVVFWPARWDARLLRLPRHALLVACVALAIGLSYVFLFHGDRLPATYVAGSGLTPFKVGYEYALIALYVLAGLGWLARSSTGPTPTVWNLALAALAMAMSEYFFTLYALATDVYNLLGHVYKIVAYGFLYRGLFASTIAQPYLALQRSQSELQATISTLPDLLFEMDARGVYLAIHARERHALTAPPSELLGRNLQAVMPPDAAQQCFAAMDEARRTGISRGRRIRLPLPQGPRFFELSVVLKPPSGPPDRREPTFLVLSRDVTETVHNEQRIEREARLNAAILDLRDHVDREQESEFFRRGVEHAERLTGSVIGFVHLVHEDQDTIELVSWSSSTLQNYCTATYDRHYPVSRAGIWAEALRQRRAVVFNDYAQAPERRGLPPGHAPLQRLVSLPVVRGDRVELLMGVGNKPEDYTDADVELLQRLADTLWSLVTQRRQQALILRLSQALEQSPYPVLITDTHGAIQYVNRAFTQVSGYEAAEVIGANPRLFQSGQTPPETYAGLWQTLERGQPWEGEFINRRKDGGIYFEKAAIYPIRDESGQLTHYVAHMEDVSLRREVEQRIRNLSDFDPLTGLMNKKAFEERLHSEVHLARSRGEPLSLLWFNLDNFKVVNESLGHPVGDELLVETAHRLREALGPDTALARYAGDSFVALMPRAPQSAVALSARAALQAVQAPLTVRDNLLSVGASVGIAVFPADADSATALVSAAESAMFRMKQEGRNGLRFFSPDLQANTQRSLELAAALKGAIAANELFLVFQPQMALRDGRLTGAEALLRWQHPKWGAVSPAEFIPLAEQTGSIVPIGRWVQRQALRTVRAWDEAGLPPITLAINVSAVQFAQTELVDELCTMARDAGVPPERIEIELTEAVALRDPVAAGKTLQRLHDAGFRLSIDDFGTGYSSLSYLRDFSVNKLKIDRSFVRDIAHDEMARRLVRTMVDMAHALGMTAIAEGVETDEQRAHLQACGCDEIQGFLYSRPLEADAFVAFARANARP</sequence>
<dbReference type="SMART" id="SM00091">
    <property type="entry name" value="PAS"/>
    <property type="match status" value="2"/>
</dbReference>
<dbReference type="SMART" id="SM00086">
    <property type="entry name" value="PAC"/>
    <property type="match status" value="1"/>
</dbReference>
<dbReference type="Pfam" id="PF13185">
    <property type="entry name" value="GAF_2"/>
    <property type="match status" value="1"/>
</dbReference>
<evidence type="ECO:0000259" key="4">
    <source>
        <dbReference type="PROSITE" id="PS50883"/>
    </source>
</evidence>
<feature type="transmembrane region" description="Helical" evidence="1">
    <location>
        <begin position="189"/>
        <end position="207"/>
    </location>
</feature>
<dbReference type="InterPro" id="IPR052155">
    <property type="entry name" value="Biofilm_reg_signaling"/>
</dbReference>
<feature type="domain" description="PAS" evidence="2">
    <location>
        <begin position="278"/>
        <end position="348"/>
    </location>
</feature>
<dbReference type="CDD" id="cd01948">
    <property type="entry name" value="EAL"/>
    <property type="match status" value="1"/>
</dbReference>
<dbReference type="InterPro" id="IPR003018">
    <property type="entry name" value="GAF"/>
</dbReference>
<dbReference type="CDD" id="cd00130">
    <property type="entry name" value="PAS"/>
    <property type="match status" value="1"/>
</dbReference>
<dbReference type="InterPro" id="IPR035965">
    <property type="entry name" value="PAS-like_dom_sf"/>
</dbReference>
<dbReference type="InterPro" id="IPR000014">
    <property type="entry name" value="PAS"/>
</dbReference>
<protein>
    <submittedName>
        <fullName evidence="6">Putative signaling protein</fullName>
    </submittedName>
</protein>
<dbReference type="Pfam" id="PF17159">
    <property type="entry name" value="MASE3"/>
    <property type="match status" value="1"/>
</dbReference>
<evidence type="ECO:0000256" key="1">
    <source>
        <dbReference type="SAM" id="Phobius"/>
    </source>
</evidence>
<feature type="domain" description="PAS" evidence="2">
    <location>
        <begin position="575"/>
        <end position="616"/>
    </location>
</feature>
<dbReference type="Pfam" id="PF00990">
    <property type="entry name" value="GGDEF"/>
    <property type="match status" value="1"/>
</dbReference>
<dbReference type="Pfam" id="PF08448">
    <property type="entry name" value="PAS_4"/>
    <property type="match status" value="1"/>
</dbReference>
<evidence type="ECO:0000313" key="6">
    <source>
        <dbReference type="EMBL" id="TSE37626.1"/>
    </source>
</evidence>
<feature type="domain" description="GGDEF" evidence="5">
    <location>
        <begin position="729"/>
        <end position="861"/>
    </location>
</feature>
<dbReference type="Gene3D" id="3.20.20.450">
    <property type="entry name" value="EAL domain"/>
    <property type="match status" value="1"/>
</dbReference>
<dbReference type="SUPFAM" id="SSF141868">
    <property type="entry name" value="EAL domain-like"/>
    <property type="match status" value="1"/>
</dbReference>
<dbReference type="InterPro" id="IPR001610">
    <property type="entry name" value="PAC"/>
</dbReference>
<dbReference type="PROSITE" id="PS50112">
    <property type="entry name" value="PAS"/>
    <property type="match status" value="2"/>
</dbReference>
<feature type="domain" description="EAL" evidence="4">
    <location>
        <begin position="870"/>
        <end position="1124"/>
    </location>
</feature>
<feature type="transmembrane region" description="Helical" evidence="1">
    <location>
        <begin position="45"/>
        <end position="67"/>
    </location>
</feature>
<dbReference type="SUPFAM" id="SSF55073">
    <property type="entry name" value="Nucleotide cyclase"/>
    <property type="match status" value="1"/>
</dbReference>
<comment type="caution">
    <text evidence="6">The sequence shown here is derived from an EMBL/GenBank/DDBJ whole genome shotgun (WGS) entry which is preliminary data.</text>
</comment>
<dbReference type="FunFam" id="3.20.20.450:FF:000001">
    <property type="entry name" value="Cyclic di-GMP phosphodiesterase yahA"/>
    <property type="match status" value="1"/>
</dbReference>
<dbReference type="PROSITE" id="PS50887">
    <property type="entry name" value="GGDEF"/>
    <property type="match status" value="1"/>
</dbReference>
<dbReference type="InterPro" id="IPR035919">
    <property type="entry name" value="EAL_sf"/>
</dbReference>
<dbReference type="Gene3D" id="3.30.450.20">
    <property type="entry name" value="PAS domain"/>
    <property type="match status" value="2"/>
</dbReference>
<accession>A0A554XP65</accession>
<dbReference type="SMART" id="SM00065">
    <property type="entry name" value="GAF"/>
    <property type="match status" value="1"/>
</dbReference>
<evidence type="ECO:0000313" key="7">
    <source>
        <dbReference type="Proteomes" id="UP000316388"/>
    </source>
</evidence>
<dbReference type="Pfam" id="PF00563">
    <property type="entry name" value="EAL"/>
    <property type="match status" value="1"/>
</dbReference>
<dbReference type="Pfam" id="PF13426">
    <property type="entry name" value="PAS_9"/>
    <property type="match status" value="1"/>
</dbReference>
<proteinExistence type="predicted"/>
<keyword evidence="1" id="KW-1133">Transmembrane helix</keyword>
<dbReference type="EMBL" id="VJOO01000005">
    <property type="protein sequence ID" value="TSE37626.1"/>
    <property type="molecule type" value="Genomic_DNA"/>
</dbReference>
<dbReference type="InterPro" id="IPR029787">
    <property type="entry name" value="Nucleotide_cyclase"/>
</dbReference>